<dbReference type="RefSeq" id="WP_068912179.1">
    <property type="nucleotide sequence ID" value="NZ_MBEW02000002.1"/>
</dbReference>
<reference evidence="4 5" key="1">
    <citation type="journal article" date="2016" name="Genome Announc.">
        <title>Draft Genome Sequence of Criibacterium bergeronii gen. nov., sp. nov., Strain CCRI-22567T, Isolated from a Vaginal Sample from a Woman with Bacterial Vaginosis.</title>
        <authorList>
            <person name="Maheux A.F."/>
            <person name="Berube E."/>
            <person name="Boudreau D.K."/>
            <person name="Raymond F."/>
            <person name="Corbeil J."/>
            <person name="Roy P.H."/>
            <person name="Boissinot M."/>
            <person name="Omar R.F."/>
        </authorList>
    </citation>
    <scope>NUCLEOTIDE SEQUENCE [LARGE SCALE GENOMIC DNA]</scope>
    <source>
        <strain evidence="4 5">CCRI-22567</strain>
    </source>
</reference>
<feature type="DNA-binding region" description="H-T-H motif" evidence="2">
    <location>
        <begin position="32"/>
        <end position="51"/>
    </location>
</feature>
<dbReference type="InterPro" id="IPR009057">
    <property type="entry name" value="Homeodomain-like_sf"/>
</dbReference>
<dbReference type="Proteomes" id="UP000093352">
    <property type="component" value="Unassembled WGS sequence"/>
</dbReference>
<dbReference type="PRINTS" id="PR00455">
    <property type="entry name" value="HTHTETR"/>
</dbReference>
<dbReference type="STRING" id="1871336.BBG48_08470"/>
<dbReference type="PANTHER" id="PTHR43479:SF11">
    <property type="entry name" value="ACREF_ENVCD OPERON REPRESSOR-RELATED"/>
    <property type="match status" value="1"/>
</dbReference>
<evidence type="ECO:0000313" key="5">
    <source>
        <dbReference type="Proteomes" id="UP000093352"/>
    </source>
</evidence>
<evidence type="ECO:0000313" key="4">
    <source>
        <dbReference type="EMBL" id="RDY22025.1"/>
    </source>
</evidence>
<feature type="domain" description="HTH tetR-type" evidence="3">
    <location>
        <begin position="9"/>
        <end position="69"/>
    </location>
</feature>
<dbReference type="GO" id="GO:0003677">
    <property type="term" value="F:DNA binding"/>
    <property type="evidence" value="ECO:0007669"/>
    <property type="project" value="UniProtKB-UniRule"/>
</dbReference>
<evidence type="ECO:0000256" key="2">
    <source>
        <dbReference type="PROSITE-ProRule" id="PRU00335"/>
    </source>
</evidence>
<comment type="caution">
    <text evidence="4">The sequence shown here is derived from an EMBL/GenBank/DDBJ whole genome shotgun (WGS) entry which is preliminary data.</text>
</comment>
<name>A0A371INF8_9FIRM</name>
<dbReference type="EMBL" id="MBEW02000002">
    <property type="protein sequence ID" value="RDY22025.1"/>
    <property type="molecule type" value="Genomic_DNA"/>
</dbReference>
<dbReference type="InterPro" id="IPR001647">
    <property type="entry name" value="HTH_TetR"/>
</dbReference>
<dbReference type="Gene3D" id="1.10.357.10">
    <property type="entry name" value="Tetracycline Repressor, domain 2"/>
    <property type="match status" value="1"/>
</dbReference>
<gene>
    <name evidence="4" type="ORF">BBG48_001390</name>
</gene>
<dbReference type="PANTHER" id="PTHR43479">
    <property type="entry name" value="ACREF/ENVCD OPERON REPRESSOR-RELATED"/>
    <property type="match status" value="1"/>
</dbReference>
<dbReference type="AlphaFoldDB" id="A0A371INF8"/>
<keyword evidence="5" id="KW-1185">Reference proteome</keyword>
<proteinExistence type="predicted"/>
<evidence type="ECO:0000256" key="1">
    <source>
        <dbReference type="ARBA" id="ARBA00023125"/>
    </source>
</evidence>
<dbReference type="PROSITE" id="PS50977">
    <property type="entry name" value="HTH_TETR_2"/>
    <property type="match status" value="1"/>
</dbReference>
<organism evidence="4 5">
    <name type="scientific">Criibacterium bergeronii</name>
    <dbReference type="NCBI Taxonomy" id="1871336"/>
    <lineage>
        <taxon>Bacteria</taxon>
        <taxon>Bacillati</taxon>
        <taxon>Bacillota</taxon>
        <taxon>Clostridia</taxon>
        <taxon>Peptostreptococcales</taxon>
        <taxon>Filifactoraceae</taxon>
        <taxon>Criibacterium</taxon>
    </lineage>
</organism>
<dbReference type="SUPFAM" id="SSF46689">
    <property type="entry name" value="Homeodomain-like"/>
    <property type="match status" value="1"/>
</dbReference>
<protein>
    <submittedName>
        <fullName evidence="4">TetR/AcrR family transcriptional regulator</fullName>
    </submittedName>
</protein>
<accession>A0A371INF8</accession>
<dbReference type="Pfam" id="PF00440">
    <property type="entry name" value="TetR_N"/>
    <property type="match status" value="1"/>
</dbReference>
<evidence type="ECO:0000259" key="3">
    <source>
        <dbReference type="PROSITE" id="PS50977"/>
    </source>
</evidence>
<keyword evidence="1 2" id="KW-0238">DNA-binding</keyword>
<sequence>MIRKRLTPAERKEEILNISLRVFSEKGYKNTSMRDLVNATGLSAGGLYHHYKSTVEILYDLMLQGCVYRENKITQSLRELTEPLSARALAKIIVDKALDSNPFIPVYVMFLQSMQENEQLLCLYQKLRERSIGHLTQMLTNHGYKDFSEETWTFINDFINTLILGCETLGVRQDFVSKRLLLENIMVDVLKENRKEID</sequence>
<dbReference type="InterPro" id="IPR050624">
    <property type="entry name" value="HTH-type_Tx_Regulator"/>
</dbReference>